<proteinExistence type="predicted"/>
<evidence type="ECO:0008006" key="3">
    <source>
        <dbReference type="Google" id="ProtNLM"/>
    </source>
</evidence>
<organism evidence="1 2">
    <name type="scientific">Lysobacter niastensis</name>
    <dbReference type="NCBI Taxonomy" id="380629"/>
    <lineage>
        <taxon>Bacteria</taxon>
        <taxon>Pseudomonadati</taxon>
        <taxon>Pseudomonadota</taxon>
        <taxon>Gammaproteobacteria</taxon>
        <taxon>Lysobacterales</taxon>
        <taxon>Lysobacteraceae</taxon>
        <taxon>Lysobacter</taxon>
    </lineage>
</organism>
<dbReference type="Proteomes" id="UP001429984">
    <property type="component" value="Unassembled WGS sequence"/>
</dbReference>
<dbReference type="InterPro" id="IPR024096">
    <property type="entry name" value="NO_sig/Golgi_transp_ligand-bd"/>
</dbReference>
<sequence length="249" mass="27449">MVDVEFRVLSDRRDGLLLALGQLVIANGYTLLRQRMLNTAEGVVLTMVVRGTKDGLMPLEERLATHPLVLGFEAITPDSLHDSRVTATHVAVAAARIAPARGEVDPQRVEALLPQIAREYPDIFVRLLALESELPPAQRESTLRYIGHRVGHWVYRRDYALGSRLSLADAVRHIALPAMRQIVQADLHEDTFRIRNSPFVDRGEHGACCHFIRGMLGGLLAGPDGAETVDVVESQCRNTGAEACCFEIA</sequence>
<dbReference type="Gene3D" id="3.30.1380.20">
    <property type="entry name" value="Trafficking protein particle complex subunit 3"/>
    <property type="match status" value="1"/>
</dbReference>
<reference evidence="1 2" key="1">
    <citation type="submission" date="2020-11" db="EMBL/GenBank/DDBJ databases">
        <title>Draft Genome Sequence and Secondary Metabolite Biosynthetic Potential of the Lysobacter niastensis Type strain DSM 18481.</title>
        <authorList>
            <person name="Turrini P."/>
            <person name="Artuso I."/>
            <person name="Tescari M."/>
            <person name="Lugli G.A."/>
            <person name="Frangipani E."/>
            <person name="Ventura M."/>
            <person name="Visca P."/>
        </authorList>
    </citation>
    <scope>NUCLEOTIDE SEQUENCE [LARGE SCALE GENOMIC DNA]</scope>
    <source>
        <strain evidence="1 2">DSM 18481</strain>
    </source>
</reference>
<evidence type="ECO:0000313" key="1">
    <source>
        <dbReference type="EMBL" id="MBF6023326.1"/>
    </source>
</evidence>
<dbReference type="EMBL" id="JADLZT010000002">
    <property type="protein sequence ID" value="MBF6023326.1"/>
    <property type="molecule type" value="Genomic_DNA"/>
</dbReference>
<protein>
    <recommendedName>
        <fullName evidence="3">4-vinyl reductase 4VR domain-containing protein</fullName>
    </recommendedName>
</protein>
<gene>
    <name evidence="1" type="ORF">IU514_04700</name>
</gene>
<dbReference type="SUPFAM" id="SSF111126">
    <property type="entry name" value="Ligand-binding domain in the NO signalling and Golgi transport"/>
    <property type="match status" value="1"/>
</dbReference>
<accession>A0ABS0B450</accession>
<keyword evidence="2" id="KW-1185">Reference proteome</keyword>
<name>A0ABS0B450_9GAMM</name>
<comment type="caution">
    <text evidence="1">The sequence shown here is derived from an EMBL/GenBank/DDBJ whole genome shotgun (WGS) entry which is preliminary data.</text>
</comment>
<evidence type="ECO:0000313" key="2">
    <source>
        <dbReference type="Proteomes" id="UP001429984"/>
    </source>
</evidence>